<reference evidence="10 11" key="1">
    <citation type="submission" date="2018-11" db="EMBL/GenBank/DDBJ databases">
        <title>Genomic Encyclopedia of Type Strains, Phase IV (KMG-IV): sequencing the most valuable type-strain genomes for metagenomic binning, comparative biology and taxonomic classification.</title>
        <authorList>
            <person name="Goeker M."/>
        </authorList>
    </citation>
    <scope>NUCLEOTIDE SEQUENCE [LARGE SCALE GENOMIC DNA]</scope>
    <source>
        <strain evidence="10 11">DSM 100275</strain>
    </source>
</reference>
<keyword evidence="6" id="KW-0175">Coiled coil</keyword>
<dbReference type="NCBIfam" id="TIGR04211">
    <property type="entry name" value="SH3_and_anchor"/>
    <property type="match status" value="1"/>
</dbReference>
<dbReference type="RefSeq" id="WP_123400675.1">
    <property type="nucleotide sequence ID" value="NZ_RJVI01000001.1"/>
</dbReference>
<keyword evidence="2 7" id="KW-0812">Transmembrane</keyword>
<keyword evidence="3 8" id="KW-0732">Signal</keyword>
<evidence type="ECO:0000256" key="8">
    <source>
        <dbReference type="SAM" id="SignalP"/>
    </source>
</evidence>
<dbReference type="Gene3D" id="2.30.30.40">
    <property type="entry name" value="SH3 Domains"/>
    <property type="match status" value="1"/>
</dbReference>
<evidence type="ECO:0000313" key="11">
    <source>
        <dbReference type="Proteomes" id="UP000276634"/>
    </source>
</evidence>
<comment type="subcellular location">
    <subcellularLocation>
        <location evidence="1">Membrane</location>
        <topology evidence="1">Single-pass membrane protein</topology>
    </subcellularLocation>
</comment>
<evidence type="ECO:0000259" key="9">
    <source>
        <dbReference type="PROSITE" id="PS51781"/>
    </source>
</evidence>
<evidence type="ECO:0000256" key="6">
    <source>
        <dbReference type="SAM" id="Coils"/>
    </source>
</evidence>
<dbReference type="AlphaFoldDB" id="A0A3N1Y887"/>
<dbReference type="PROSITE" id="PS51781">
    <property type="entry name" value="SH3B"/>
    <property type="match status" value="1"/>
</dbReference>
<accession>A0A3N1Y887</accession>
<sequence length="222" mass="24623">MIRAALTLAALVLAAPALRAETRYVTDRVEITVRSGPSLQNRILKLVPSGTAVELLEADPESGYSRVRLADGTEGWIITRYLMDAPAARAQLAEARKRVAELEAETASLRERIAELEAQGQALGAERDQAVQKARELELRLDRIQRTAGDALRIERERNELQTYARKLEGELQTLRAENDALRDQSARDWFVAGAGVLLVGLLTGLLLARMRGRRRSGWDSL</sequence>
<dbReference type="Pfam" id="PF08239">
    <property type="entry name" value="SH3_3"/>
    <property type="match status" value="1"/>
</dbReference>
<keyword evidence="4 7" id="KW-1133">Transmembrane helix</keyword>
<evidence type="ECO:0000313" key="10">
    <source>
        <dbReference type="EMBL" id="ROR35023.1"/>
    </source>
</evidence>
<proteinExistence type="predicted"/>
<dbReference type="PIRSF" id="PIRSF006158">
    <property type="entry name" value="UCP006158_SH3"/>
    <property type="match status" value="1"/>
</dbReference>
<organism evidence="10 11">
    <name type="scientific">Inmirania thermothiophila</name>
    <dbReference type="NCBI Taxonomy" id="1750597"/>
    <lineage>
        <taxon>Bacteria</taxon>
        <taxon>Pseudomonadati</taxon>
        <taxon>Pseudomonadota</taxon>
        <taxon>Gammaproteobacteria</taxon>
        <taxon>Chromatiales</taxon>
        <taxon>Ectothiorhodospiraceae</taxon>
        <taxon>Inmirania</taxon>
    </lineage>
</organism>
<dbReference type="GO" id="GO:0016020">
    <property type="term" value="C:membrane"/>
    <property type="evidence" value="ECO:0007669"/>
    <property type="project" value="UniProtKB-SubCell"/>
</dbReference>
<evidence type="ECO:0000256" key="7">
    <source>
        <dbReference type="SAM" id="Phobius"/>
    </source>
</evidence>
<feature type="signal peptide" evidence="8">
    <location>
        <begin position="1"/>
        <end position="19"/>
    </location>
</feature>
<keyword evidence="5 7" id="KW-0472">Membrane</keyword>
<evidence type="ECO:0000256" key="3">
    <source>
        <dbReference type="ARBA" id="ARBA00022729"/>
    </source>
</evidence>
<feature type="domain" description="SH3b" evidence="9">
    <location>
        <begin position="20"/>
        <end position="86"/>
    </location>
</feature>
<dbReference type="Gene3D" id="1.10.287.1490">
    <property type="match status" value="1"/>
</dbReference>
<dbReference type="OrthoDB" id="9790951at2"/>
<comment type="caution">
    <text evidence="10">The sequence shown here is derived from an EMBL/GenBank/DDBJ whole genome shotgun (WGS) entry which is preliminary data.</text>
</comment>
<name>A0A3N1Y887_9GAMM</name>
<evidence type="ECO:0000256" key="4">
    <source>
        <dbReference type="ARBA" id="ARBA00022989"/>
    </source>
</evidence>
<dbReference type="InterPro" id="IPR003646">
    <property type="entry name" value="SH3-like_bac-type"/>
</dbReference>
<evidence type="ECO:0000256" key="5">
    <source>
        <dbReference type="ARBA" id="ARBA00023136"/>
    </source>
</evidence>
<dbReference type="Proteomes" id="UP000276634">
    <property type="component" value="Unassembled WGS sequence"/>
</dbReference>
<gene>
    <name evidence="10" type="ORF">EDC57_0940</name>
</gene>
<evidence type="ECO:0000256" key="1">
    <source>
        <dbReference type="ARBA" id="ARBA00004167"/>
    </source>
</evidence>
<protein>
    <submittedName>
        <fullName evidence="10">SH3 domain protein</fullName>
    </submittedName>
</protein>
<dbReference type="SMART" id="SM00287">
    <property type="entry name" value="SH3b"/>
    <property type="match status" value="1"/>
</dbReference>
<keyword evidence="11" id="KW-1185">Reference proteome</keyword>
<evidence type="ECO:0000256" key="2">
    <source>
        <dbReference type="ARBA" id="ARBA00022692"/>
    </source>
</evidence>
<dbReference type="InterPro" id="IPR016476">
    <property type="entry name" value="SH3_dom_pro"/>
</dbReference>
<feature type="transmembrane region" description="Helical" evidence="7">
    <location>
        <begin position="190"/>
        <end position="209"/>
    </location>
</feature>
<dbReference type="EMBL" id="RJVI01000001">
    <property type="protein sequence ID" value="ROR35023.1"/>
    <property type="molecule type" value="Genomic_DNA"/>
</dbReference>
<feature type="coiled-coil region" evidence="6">
    <location>
        <begin position="85"/>
        <end position="185"/>
    </location>
</feature>
<feature type="chain" id="PRO_5017976675" evidence="8">
    <location>
        <begin position="20"/>
        <end position="222"/>
    </location>
</feature>